<dbReference type="InterPro" id="IPR016153">
    <property type="entry name" value="Heat_shock_Hsp33_N"/>
</dbReference>
<dbReference type="Gene3D" id="3.90.1280.10">
    <property type="entry name" value="HSP33 redox switch-like"/>
    <property type="match status" value="1"/>
</dbReference>
<dbReference type="EMBL" id="AENT01000016">
    <property type="protein sequence ID" value="EFR42788.1"/>
    <property type="molecule type" value="Genomic_DNA"/>
</dbReference>
<organism evidence="6 7">
    <name type="scientific">Dialister micraerophilus UPII 345-E</name>
    <dbReference type="NCBI Taxonomy" id="910314"/>
    <lineage>
        <taxon>Bacteria</taxon>
        <taxon>Bacillati</taxon>
        <taxon>Bacillota</taxon>
        <taxon>Negativicutes</taxon>
        <taxon>Veillonellales</taxon>
        <taxon>Veillonellaceae</taxon>
        <taxon>Dialister</taxon>
    </lineage>
</organism>
<comment type="caution">
    <text evidence="6">The sequence shown here is derived from an EMBL/GenBank/DDBJ whole genome shotgun (WGS) entry which is preliminary data.</text>
</comment>
<dbReference type="PANTHER" id="PTHR30111:SF1">
    <property type="entry name" value="33 KDA CHAPERONIN"/>
    <property type="match status" value="1"/>
</dbReference>
<dbReference type="SUPFAM" id="SSF118352">
    <property type="entry name" value="HSP33 redox switch-like"/>
    <property type="match status" value="1"/>
</dbReference>
<dbReference type="PANTHER" id="PTHR30111">
    <property type="entry name" value="33 KDA CHAPERONIN"/>
    <property type="match status" value="1"/>
</dbReference>
<keyword evidence="5" id="KW-0676">Redox-active center</keyword>
<accession>E4L8N5</accession>
<evidence type="ECO:0000256" key="5">
    <source>
        <dbReference type="ARBA" id="ARBA00023284"/>
    </source>
</evidence>
<dbReference type="GO" id="GO:0044183">
    <property type="term" value="F:protein folding chaperone"/>
    <property type="evidence" value="ECO:0007669"/>
    <property type="project" value="TreeGrafter"/>
</dbReference>
<keyword evidence="2" id="KW-0862">Zinc</keyword>
<dbReference type="InterPro" id="IPR000397">
    <property type="entry name" value="Heat_shock_Hsp33"/>
</dbReference>
<keyword evidence="3" id="KW-1015">Disulfide bond</keyword>
<gene>
    <name evidence="6" type="primary">hslO</name>
    <name evidence="6" type="ORF">HMPREF9220_0955</name>
</gene>
<dbReference type="GO" id="GO:0042026">
    <property type="term" value="P:protein refolding"/>
    <property type="evidence" value="ECO:0007669"/>
    <property type="project" value="TreeGrafter"/>
</dbReference>
<dbReference type="eggNOG" id="COG1281">
    <property type="taxonomic scope" value="Bacteria"/>
</dbReference>
<dbReference type="InterPro" id="IPR016154">
    <property type="entry name" value="Heat_shock_Hsp33_C"/>
</dbReference>
<evidence type="ECO:0000256" key="1">
    <source>
        <dbReference type="ARBA" id="ARBA00022490"/>
    </source>
</evidence>
<protein>
    <submittedName>
        <fullName evidence="6">Chaperonin HslO</fullName>
    </submittedName>
</protein>
<dbReference type="GO" id="GO:0005737">
    <property type="term" value="C:cytoplasm"/>
    <property type="evidence" value="ECO:0007669"/>
    <property type="project" value="InterPro"/>
</dbReference>
<dbReference type="SUPFAM" id="SSF64397">
    <property type="entry name" value="Hsp33 domain"/>
    <property type="match status" value="1"/>
</dbReference>
<dbReference type="Proteomes" id="UP000004594">
    <property type="component" value="Unassembled WGS sequence"/>
</dbReference>
<evidence type="ECO:0000256" key="4">
    <source>
        <dbReference type="ARBA" id="ARBA00023186"/>
    </source>
</evidence>
<dbReference type="Pfam" id="PF01430">
    <property type="entry name" value="HSP33"/>
    <property type="match status" value="1"/>
</dbReference>
<evidence type="ECO:0000256" key="3">
    <source>
        <dbReference type="ARBA" id="ARBA00023157"/>
    </source>
</evidence>
<evidence type="ECO:0000313" key="6">
    <source>
        <dbReference type="EMBL" id="EFR42788.1"/>
    </source>
</evidence>
<proteinExistence type="predicted"/>
<reference evidence="6 7" key="1">
    <citation type="submission" date="2010-11" db="EMBL/GenBank/DDBJ databases">
        <authorList>
            <person name="Durkin A.S."/>
            <person name="Madupu R."/>
            <person name="Torralba M."/>
            <person name="Gillis M."/>
            <person name="Methe B."/>
            <person name="Sutton G."/>
            <person name="Nelson K.E."/>
        </authorList>
    </citation>
    <scope>NUCLEOTIDE SEQUENCE [LARGE SCALE GENOMIC DNA]</scope>
    <source>
        <strain evidence="6 7">UPII 345-E</strain>
    </source>
</reference>
<keyword evidence="1" id="KW-0963">Cytoplasm</keyword>
<dbReference type="OrthoDB" id="9776534at2"/>
<dbReference type="GO" id="GO:0051082">
    <property type="term" value="F:unfolded protein binding"/>
    <property type="evidence" value="ECO:0007669"/>
    <property type="project" value="InterPro"/>
</dbReference>
<dbReference type="RefSeq" id="WP_007554549.1">
    <property type="nucleotide sequence ID" value="NZ_AENT01000016.1"/>
</dbReference>
<dbReference type="PIRSF" id="PIRSF005261">
    <property type="entry name" value="Heat_shock_Hsp33"/>
    <property type="match status" value="1"/>
</dbReference>
<evidence type="ECO:0000256" key="2">
    <source>
        <dbReference type="ARBA" id="ARBA00022833"/>
    </source>
</evidence>
<dbReference type="AlphaFoldDB" id="E4L8N5"/>
<name>E4L8N5_9FIRM</name>
<keyword evidence="4" id="KW-0143">Chaperone</keyword>
<evidence type="ECO:0000313" key="7">
    <source>
        <dbReference type="Proteomes" id="UP000004594"/>
    </source>
</evidence>
<dbReference type="Gene3D" id="3.55.30.10">
    <property type="entry name" value="Hsp33 domain"/>
    <property type="match status" value="1"/>
</dbReference>
<sequence>MGYIKHYINSYNLRIISTDLTEITQNVQKLHKLSAFSATILSKVFLNTVLLAKDFKNKESISLQWQTNSPLGIIFADAYNVNYLRGYIKTSQENLIKEKNEKEFLAKYQGILSINKYSLLKHPFKSIIKTTENSIDKIFTDFTIKSEQIESEFHTNVDTDINGQITKASGFLIQLLPQGNMKKFKEINELYKNQTLDELIKKENFELIYETKIRYKCTCSREKVFSSLKLLSHSEQNELLKRGAIEITCNGCGKNYSFTKNDILNLIKTENNNE</sequence>